<keyword evidence="3" id="KW-1185">Reference proteome</keyword>
<feature type="domain" description="CobQ/CobB/MinD/ParA nucleotide binding" evidence="1">
    <location>
        <begin position="3"/>
        <end position="41"/>
    </location>
</feature>
<reference evidence="2 3" key="1">
    <citation type="submission" date="2019-11" db="EMBL/GenBank/DDBJ databases">
        <title>Novel species isolated from a subtropical stream in China.</title>
        <authorList>
            <person name="Lu H."/>
        </authorList>
    </citation>
    <scope>NUCLEOTIDE SEQUENCE [LARGE SCALE GENOMIC DNA]</scope>
    <source>
        <strain evidence="2 3">FT80W</strain>
    </source>
</reference>
<dbReference type="RefSeq" id="WP_154383594.1">
    <property type="nucleotide sequence ID" value="NZ_WKJK01000035.1"/>
</dbReference>
<feature type="non-terminal residue" evidence="2">
    <location>
        <position position="46"/>
    </location>
</feature>
<proteinExistence type="predicted"/>
<dbReference type="Pfam" id="PF01656">
    <property type="entry name" value="CbiA"/>
    <property type="match status" value="1"/>
</dbReference>
<sequence length="46" mass="4741">MIVAIASQHGGAGRAVLASQLALLRARAGRRVLLLDTDPRGGACAW</sequence>
<dbReference type="SUPFAM" id="SSF52540">
    <property type="entry name" value="P-loop containing nucleoside triphosphate hydrolases"/>
    <property type="match status" value="1"/>
</dbReference>
<organism evidence="2 3">
    <name type="scientific">Duganella guangzhouensis</name>
    <dbReference type="NCBI Taxonomy" id="2666084"/>
    <lineage>
        <taxon>Bacteria</taxon>
        <taxon>Pseudomonadati</taxon>
        <taxon>Pseudomonadota</taxon>
        <taxon>Betaproteobacteria</taxon>
        <taxon>Burkholderiales</taxon>
        <taxon>Oxalobacteraceae</taxon>
        <taxon>Telluria group</taxon>
        <taxon>Duganella</taxon>
    </lineage>
</organism>
<dbReference type="InterPro" id="IPR027417">
    <property type="entry name" value="P-loop_NTPase"/>
</dbReference>
<dbReference type="InterPro" id="IPR002586">
    <property type="entry name" value="CobQ/CobB/MinD/ParA_Nub-bd_dom"/>
</dbReference>
<dbReference type="Proteomes" id="UP000433309">
    <property type="component" value="Unassembled WGS sequence"/>
</dbReference>
<evidence type="ECO:0000313" key="2">
    <source>
        <dbReference type="EMBL" id="MRW94722.1"/>
    </source>
</evidence>
<accession>A0A6I2LAE9</accession>
<protein>
    <submittedName>
        <fullName evidence="2">AAA family ATPase</fullName>
    </submittedName>
</protein>
<dbReference type="EMBL" id="WKJK01000035">
    <property type="protein sequence ID" value="MRW94722.1"/>
    <property type="molecule type" value="Genomic_DNA"/>
</dbReference>
<dbReference type="Gene3D" id="3.40.50.300">
    <property type="entry name" value="P-loop containing nucleotide triphosphate hydrolases"/>
    <property type="match status" value="1"/>
</dbReference>
<evidence type="ECO:0000259" key="1">
    <source>
        <dbReference type="Pfam" id="PF01656"/>
    </source>
</evidence>
<comment type="caution">
    <text evidence="2">The sequence shown here is derived from an EMBL/GenBank/DDBJ whole genome shotgun (WGS) entry which is preliminary data.</text>
</comment>
<gene>
    <name evidence="2" type="ORF">GJ699_32640</name>
</gene>
<evidence type="ECO:0000313" key="3">
    <source>
        <dbReference type="Proteomes" id="UP000433309"/>
    </source>
</evidence>
<name>A0A6I2LAE9_9BURK</name>
<dbReference type="AlphaFoldDB" id="A0A6I2LAE9"/>